<name>A0A1I2DMJ7_9MICO</name>
<evidence type="ECO:0000256" key="2">
    <source>
        <dbReference type="SAM" id="Phobius"/>
    </source>
</evidence>
<reference evidence="4" key="1">
    <citation type="submission" date="2016-10" db="EMBL/GenBank/DDBJ databases">
        <authorList>
            <person name="Varghese N."/>
            <person name="Submissions S."/>
        </authorList>
    </citation>
    <scope>NUCLEOTIDE SEQUENCE [LARGE SCALE GENOMIC DNA]</scope>
    <source>
        <strain evidence="4">DSM 19083</strain>
    </source>
</reference>
<feature type="transmembrane region" description="Helical" evidence="2">
    <location>
        <begin position="92"/>
        <end position="112"/>
    </location>
</feature>
<gene>
    <name evidence="3" type="ORF">SAMN04488035_0628</name>
</gene>
<evidence type="ECO:0000313" key="3">
    <source>
        <dbReference type="EMBL" id="SFE81716.1"/>
    </source>
</evidence>
<dbReference type="RefSeq" id="WP_143073118.1">
    <property type="nucleotide sequence ID" value="NZ_BNAN01000001.1"/>
</dbReference>
<dbReference type="EMBL" id="FONZ01000001">
    <property type="protein sequence ID" value="SFE81716.1"/>
    <property type="molecule type" value="Genomic_DNA"/>
</dbReference>
<keyword evidence="4" id="KW-1185">Reference proteome</keyword>
<keyword evidence="2" id="KW-1133">Transmembrane helix</keyword>
<dbReference type="Pfam" id="PF19608">
    <property type="entry name" value="DUF6113"/>
    <property type="match status" value="1"/>
</dbReference>
<dbReference type="Proteomes" id="UP000198520">
    <property type="component" value="Unassembled WGS sequence"/>
</dbReference>
<sequence length="146" mass="15422">MRSSSLLRVLAAVPVGILVGLVGTFMHRSVEPLGLVLALATVLAAGMFTRANAGLSGAVAYTVTWAVVVQVLSLEGPGGDVIVPAATVGYVWTYGGLVAALAPLLLPARWFVDDVRTPRHDHDRSAVDPLDSRPRAGTTDQHEMRR</sequence>
<accession>A0A1I2DMJ7</accession>
<dbReference type="OrthoDB" id="3232343at2"/>
<evidence type="ECO:0000313" key="4">
    <source>
        <dbReference type="Proteomes" id="UP000198520"/>
    </source>
</evidence>
<organism evidence="3 4">
    <name type="scientific">Flavimobilis marinus</name>
    <dbReference type="NCBI Taxonomy" id="285351"/>
    <lineage>
        <taxon>Bacteria</taxon>
        <taxon>Bacillati</taxon>
        <taxon>Actinomycetota</taxon>
        <taxon>Actinomycetes</taxon>
        <taxon>Micrococcales</taxon>
        <taxon>Jonesiaceae</taxon>
        <taxon>Flavimobilis</taxon>
    </lineage>
</organism>
<dbReference type="AlphaFoldDB" id="A0A1I2DMJ7"/>
<feature type="region of interest" description="Disordered" evidence="1">
    <location>
        <begin position="119"/>
        <end position="146"/>
    </location>
</feature>
<dbReference type="InterPro" id="IPR046095">
    <property type="entry name" value="DUF6113"/>
</dbReference>
<dbReference type="STRING" id="285351.SAMN04488035_0628"/>
<proteinExistence type="predicted"/>
<keyword evidence="2" id="KW-0472">Membrane</keyword>
<feature type="transmembrane region" description="Helical" evidence="2">
    <location>
        <begin position="32"/>
        <end position="48"/>
    </location>
</feature>
<feature type="transmembrane region" description="Helical" evidence="2">
    <location>
        <begin position="7"/>
        <end position="26"/>
    </location>
</feature>
<feature type="transmembrane region" description="Helical" evidence="2">
    <location>
        <begin position="55"/>
        <end position="72"/>
    </location>
</feature>
<keyword evidence="2" id="KW-0812">Transmembrane</keyword>
<protein>
    <submittedName>
        <fullName evidence="3">Uncharacterized protein</fullName>
    </submittedName>
</protein>
<evidence type="ECO:0000256" key="1">
    <source>
        <dbReference type="SAM" id="MobiDB-lite"/>
    </source>
</evidence>